<name>A0ABW3J8C2_9HYPH</name>
<dbReference type="Pfam" id="PF05163">
    <property type="entry name" value="DinB"/>
    <property type="match status" value="1"/>
</dbReference>
<dbReference type="InterPro" id="IPR007837">
    <property type="entry name" value="DinB"/>
</dbReference>
<dbReference type="RefSeq" id="WP_379086808.1">
    <property type="nucleotide sequence ID" value="NZ_JBHTJO010000001.1"/>
</dbReference>
<evidence type="ECO:0000256" key="1">
    <source>
        <dbReference type="ARBA" id="ARBA00008635"/>
    </source>
</evidence>
<dbReference type="Gene3D" id="1.20.120.450">
    <property type="entry name" value="dinb family like domain"/>
    <property type="match status" value="1"/>
</dbReference>
<sequence>MKPTIEMLAGYNAWANGRVYDAAEALPDKDYRADLGAFFGSVHGTLNHLLTGDYIWMHRFTGEGPNPDRLDAIQHEAFGDLRAARNAADKRIVDYVAGLGEDDISGDLVYRTISNPAEVRQQLGGLLINFFNHQTHHRGQVHALLTRLTGDAPSLDMILFHREAGISEVRPL</sequence>
<dbReference type="PANTHER" id="PTHR37302:SF1">
    <property type="entry name" value="PROTEIN DINB"/>
    <property type="match status" value="1"/>
</dbReference>
<dbReference type="InterPro" id="IPR034660">
    <property type="entry name" value="DinB/YfiT-like"/>
</dbReference>
<reference evidence="4" key="1">
    <citation type="journal article" date="2019" name="Int. J. Syst. Evol. Microbiol.">
        <title>The Global Catalogue of Microorganisms (GCM) 10K type strain sequencing project: providing services to taxonomists for standard genome sequencing and annotation.</title>
        <authorList>
            <consortium name="The Broad Institute Genomics Platform"/>
            <consortium name="The Broad Institute Genome Sequencing Center for Infectious Disease"/>
            <person name="Wu L."/>
            <person name="Ma J."/>
        </authorList>
    </citation>
    <scope>NUCLEOTIDE SEQUENCE [LARGE SCALE GENOMIC DNA]</scope>
    <source>
        <strain evidence="4">CCUG 61697</strain>
    </source>
</reference>
<keyword evidence="4" id="KW-1185">Reference proteome</keyword>
<dbReference type="PANTHER" id="PTHR37302">
    <property type="entry name" value="SLR1116 PROTEIN"/>
    <property type="match status" value="1"/>
</dbReference>
<accession>A0ABW3J8C2</accession>
<dbReference type="Proteomes" id="UP001597102">
    <property type="component" value="Unassembled WGS sequence"/>
</dbReference>
<protein>
    <submittedName>
        <fullName evidence="3">DinB family protein</fullName>
    </submittedName>
</protein>
<evidence type="ECO:0000256" key="2">
    <source>
        <dbReference type="ARBA" id="ARBA00022723"/>
    </source>
</evidence>
<dbReference type="SUPFAM" id="SSF109854">
    <property type="entry name" value="DinB/YfiT-like putative metalloenzymes"/>
    <property type="match status" value="1"/>
</dbReference>
<gene>
    <name evidence="3" type="ORF">ACFQ2F_05365</name>
</gene>
<comment type="similarity">
    <text evidence="1">Belongs to the DinB family.</text>
</comment>
<organism evidence="3 4">
    <name type="scientific">Methyloligella solikamskensis</name>
    <dbReference type="NCBI Taxonomy" id="1177756"/>
    <lineage>
        <taxon>Bacteria</taxon>
        <taxon>Pseudomonadati</taxon>
        <taxon>Pseudomonadota</taxon>
        <taxon>Alphaproteobacteria</taxon>
        <taxon>Hyphomicrobiales</taxon>
        <taxon>Hyphomicrobiaceae</taxon>
        <taxon>Methyloligella</taxon>
    </lineage>
</organism>
<proteinExistence type="inferred from homology"/>
<comment type="caution">
    <text evidence="3">The sequence shown here is derived from an EMBL/GenBank/DDBJ whole genome shotgun (WGS) entry which is preliminary data.</text>
</comment>
<keyword evidence="2" id="KW-0479">Metal-binding</keyword>
<evidence type="ECO:0000313" key="3">
    <source>
        <dbReference type="EMBL" id="MFD0986521.1"/>
    </source>
</evidence>
<dbReference type="EMBL" id="JBHTJO010000001">
    <property type="protein sequence ID" value="MFD0986521.1"/>
    <property type="molecule type" value="Genomic_DNA"/>
</dbReference>
<evidence type="ECO:0000313" key="4">
    <source>
        <dbReference type="Proteomes" id="UP001597102"/>
    </source>
</evidence>